<keyword evidence="2" id="KW-0732">Signal</keyword>
<keyword evidence="4" id="KW-1185">Reference proteome</keyword>
<feature type="transmembrane region" description="Helical" evidence="1">
    <location>
        <begin position="159"/>
        <end position="178"/>
    </location>
</feature>
<dbReference type="AlphaFoldDB" id="A0A0S4ISM3"/>
<evidence type="ECO:0000256" key="1">
    <source>
        <dbReference type="SAM" id="Phobius"/>
    </source>
</evidence>
<organism evidence="3 4">
    <name type="scientific">Bodo saltans</name>
    <name type="common">Flagellated protozoan</name>
    <dbReference type="NCBI Taxonomy" id="75058"/>
    <lineage>
        <taxon>Eukaryota</taxon>
        <taxon>Discoba</taxon>
        <taxon>Euglenozoa</taxon>
        <taxon>Kinetoplastea</taxon>
        <taxon>Metakinetoplastina</taxon>
        <taxon>Eubodonida</taxon>
        <taxon>Bodonidae</taxon>
        <taxon>Bodo</taxon>
    </lineage>
</organism>
<protein>
    <submittedName>
        <fullName evidence="3">Membrane-associated protein, putative</fullName>
    </submittedName>
</protein>
<feature type="signal peptide" evidence="2">
    <location>
        <begin position="1"/>
        <end position="20"/>
    </location>
</feature>
<evidence type="ECO:0000313" key="4">
    <source>
        <dbReference type="Proteomes" id="UP000051952"/>
    </source>
</evidence>
<proteinExistence type="predicted"/>
<reference evidence="4" key="1">
    <citation type="submission" date="2015-09" db="EMBL/GenBank/DDBJ databases">
        <authorList>
            <consortium name="Pathogen Informatics"/>
        </authorList>
    </citation>
    <scope>NUCLEOTIDE SEQUENCE [LARGE SCALE GENOMIC DNA]</scope>
    <source>
        <strain evidence="4">Lake Konstanz</strain>
    </source>
</reference>
<keyword evidence="1" id="KW-1133">Transmembrane helix</keyword>
<evidence type="ECO:0000313" key="3">
    <source>
        <dbReference type="EMBL" id="CUG06069.1"/>
    </source>
</evidence>
<evidence type="ECO:0000256" key="2">
    <source>
        <dbReference type="SAM" id="SignalP"/>
    </source>
</evidence>
<feature type="chain" id="PRO_5006621546" evidence="2">
    <location>
        <begin position="21"/>
        <end position="188"/>
    </location>
</feature>
<keyword evidence="1" id="KW-0812">Transmembrane</keyword>
<keyword evidence="1" id="KW-0472">Membrane</keyword>
<accession>A0A0S4ISM3</accession>
<dbReference type="Proteomes" id="UP000051952">
    <property type="component" value="Unassembled WGS sequence"/>
</dbReference>
<gene>
    <name evidence="3" type="ORF">BSAL_71575</name>
</gene>
<dbReference type="VEuPathDB" id="TriTrypDB:BSAL_71575"/>
<dbReference type="EMBL" id="CYKH01000554">
    <property type="protein sequence ID" value="CUG06069.1"/>
    <property type="molecule type" value="Genomic_DNA"/>
</dbReference>
<name>A0A0S4ISM3_BODSA</name>
<sequence>MAFTKPVLVLLLLTATVLLAQPNVNVPLMPLSNYIAGNDRAVIGAVLVGDFAFTADFTGLWGININDAAHQKVTFFDAYNQARAVTQMWAWCKSWVNLSSCSLHVIAGSLVVLYKMNDTAVWRAASFRAPKATFDIISDSRSPSYMYPPVLPSEDGTRAFFVLGSALCCLHTMLAGSWQMRKLQVLNS</sequence>